<dbReference type="GO" id="GO:0008270">
    <property type="term" value="F:zinc ion binding"/>
    <property type="evidence" value="ECO:0007669"/>
    <property type="project" value="UniProtKB-KW"/>
</dbReference>
<proteinExistence type="predicted"/>
<dbReference type="GO" id="GO:0005730">
    <property type="term" value="C:nucleolus"/>
    <property type="evidence" value="ECO:0007669"/>
    <property type="project" value="TreeGrafter"/>
</dbReference>
<dbReference type="GO" id="GO:0006357">
    <property type="term" value="P:regulation of transcription by RNA polymerase II"/>
    <property type="evidence" value="ECO:0007669"/>
    <property type="project" value="TreeGrafter"/>
</dbReference>
<gene>
    <name evidence="10" type="ORF">AYBTSS11_LOCUS18003</name>
</gene>
<dbReference type="AlphaFoldDB" id="A0AA86SYG0"/>
<dbReference type="Pfam" id="PF00096">
    <property type="entry name" value="zf-C2H2"/>
    <property type="match status" value="3"/>
</dbReference>
<feature type="domain" description="C2H2-type" evidence="9">
    <location>
        <begin position="58"/>
        <end position="85"/>
    </location>
</feature>
<dbReference type="SUPFAM" id="SSF57667">
    <property type="entry name" value="beta-beta-alpha zinc fingers"/>
    <property type="match status" value="4"/>
</dbReference>
<feature type="domain" description="C2H2-type" evidence="9">
    <location>
        <begin position="124"/>
        <end position="151"/>
    </location>
</feature>
<keyword evidence="7" id="KW-0539">Nucleus</keyword>
<organism evidence="10 11">
    <name type="scientific">Sphenostylis stenocarpa</name>
    <dbReference type="NCBI Taxonomy" id="92480"/>
    <lineage>
        <taxon>Eukaryota</taxon>
        <taxon>Viridiplantae</taxon>
        <taxon>Streptophyta</taxon>
        <taxon>Embryophyta</taxon>
        <taxon>Tracheophyta</taxon>
        <taxon>Spermatophyta</taxon>
        <taxon>Magnoliopsida</taxon>
        <taxon>eudicotyledons</taxon>
        <taxon>Gunneridae</taxon>
        <taxon>Pentapetalae</taxon>
        <taxon>rosids</taxon>
        <taxon>fabids</taxon>
        <taxon>Fabales</taxon>
        <taxon>Fabaceae</taxon>
        <taxon>Papilionoideae</taxon>
        <taxon>50 kb inversion clade</taxon>
        <taxon>NPAAA clade</taxon>
        <taxon>indigoferoid/millettioid clade</taxon>
        <taxon>Phaseoleae</taxon>
        <taxon>Sphenostylis</taxon>
    </lineage>
</organism>
<feature type="domain" description="C2H2-type" evidence="9">
    <location>
        <begin position="193"/>
        <end position="222"/>
    </location>
</feature>
<protein>
    <recommendedName>
        <fullName evidence="9">C2H2-type domain-containing protein</fullName>
    </recommendedName>
</protein>
<dbReference type="GO" id="GO:0080084">
    <property type="term" value="F:5S rDNA binding"/>
    <property type="evidence" value="ECO:0007669"/>
    <property type="project" value="TreeGrafter"/>
</dbReference>
<evidence type="ECO:0000259" key="9">
    <source>
        <dbReference type="PROSITE" id="PS50157"/>
    </source>
</evidence>
<dbReference type="SMART" id="SM00355">
    <property type="entry name" value="ZnF_C2H2"/>
    <property type="match status" value="9"/>
</dbReference>
<dbReference type="InterPro" id="IPR013087">
    <property type="entry name" value="Znf_C2H2_type"/>
</dbReference>
<evidence type="ECO:0000256" key="2">
    <source>
        <dbReference type="ARBA" id="ARBA00022723"/>
    </source>
</evidence>
<name>A0AA86SYG0_9FABA</name>
<evidence type="ECO:0000256" key="4">
    <source>
        <dbReference type="ARBA" id="ARBA00022833"/>
    </source>
</evidence>
<evidence type="ECO:0000256" key="5">
    <source>
        <dbReference type="ARBA" id="ARBA00023015"/>
    </source>
</evidence>
<evidence type="ECO:0000313" key="11">
    <source>
        <dbReference type="Proteomes" id="UP001189624"/>
    </source>
</evidence>
<keyword evidence="2" id="KW-0479">Metal-binding</keyword>
<keyword evidence="5" id="KW-0805">Transcription regulation</keyword>
<feature type="domain" description="C2H2-type" evidence="9">
    <location>
        <begin position="153"/>
        <end position="183"/>
    </location>
</feature>
<comment type="subcellular location">
    <subcellularLocation>
        <location evidence="1">Nucleus</location>
    </subcellularLocation>
</comment>
<evidence type="ECO:0000256" key="1">
    <source>
        <dbReference type="ARBA" id="ARBA00004123"/>
    </source>
</evidence>
<dbReference type="Gramene" id="rna-AYBTSS11_LOCUS18003">
    <property type="protein sequence ID" value="CAJ1958943.1"/>
    <property type="gene ID" value="gene-AYBTSS11_LOCUS18003"/>
</dbReference>
<evidence type="ECO:0000256" key="7">
    <source>
        <dbReference type="ARBA" id="ARBA00023242"/>
    </source>
</evidence>
<dbReference type="PROSITE" id="PS50157">
    <property type="entry name" value="ZINC_FINGER_C2H2_2"/>
    <property type="match status" value="5"/>
</dbReference>
<dbReference type="EMBL" id="OY731402">
    <property type="protein sequence ID" value="CAJ1958943.1"/>
    <property type="molecule type" value="Genomic_DNA"/>
</dbReference>
<evidence type="ECO:0000256" key="8">
    <source>
        <dbReference type="PROSITE-ProRule" id="PRU00042"/>
    </source>
</evidence>
<keyword evidence="6" id="KW-0804">Transcription</keyword>
<evidence type="ECO:0000256" key="3">
    <source>
        <dbReference type="ARBA" id="ARBA00022771"/>
    </source>
</evidence>
<keyword evidence="11" id="KW-1185">Reference proteome</keyword>
<dbReference type="GO" id="GO:0003700">
    <property type="term" value="F:DNA-binding transcription factor activity"/>
    <property type="evidence" value="ECO:0007669"/>
    <property type="project" value="TreeGrafter"/>
</dbReference>
<evidence type="ECO:0000256" key="6">
    <source>
        <dbReference type="ARBA" id="ARBA00023163"/>
    </source>
</evidence>
<dbReference type="Gene3D" id="3.30.160.60">
    <property type="entry name" value="Classic Zinc Finger"/>
    <property type="match status" value="5"/>
</dbReference>
<dbReference type="InterPro" id="IPR036236">
    <property type="entry name" value="Znf_C2H2_sf"/>
</dbReference>
<dbReference type="PANTHER" id="PTHR46179">
    <property type="entry name" value="ZINC FINGER PROTEIN"/>
    <property type="match status" value="1"/>
</dbReference>
<dbReference type="PROSITE" id="PS00028">
    <property type="entry name" value="ZINC_FINGER_C2H2_1"/>
    <property type="match status" value="7"/>
</dbReference>
<dbReference type="PANTHER" id="PTHR46179:SF13">
    <property type="entry name" value="C2H2-TYPE DOMAIN-CONTAINING PROTEIN"/>
    <property type="match status" value="1"/>
</dbReference>
<dbReference type="InterPro" id="IPR051061">
    <property type="entry name" value="Zinc_finger_trans_reg"/>
</dbReference>
<evidence type="ECO:0000313" key="10">
    <source>
        <dbReference type="EMBL" id="CAJ1958943.1"/>
    </source>
</evidence>
<sequence>MGEPKVRDIRRYFCKFCGVCRSKKALITSHVNSHHKEEVEKERAKRERAPEAEAVKTNTCGECGAGFKKHAYLLQHMQSHSLEDSIRTHFLQCMFRLDGSVSGRETSCEAPSRMPRSRKIERPYVCVVDDCQASYRRKDHLTRHLLQHQGKIFKCPVENCSTEFSLQSNVTRHVEEVHDDSSTYTSDKTHMQHTCPEIGCGKIFRFASQLRKHEDSHVKLESVELVCLEPGCMKNFTNAQCLQAHVKSSHQYMTCETCGTKQLKKNIKRHLRSHEAVSSSETFRCGFKGCSCTFSRKSNLGKHKKVVHFKEKPFVCGFPDCRMRFAYKHVRDNHEKTAKHVFTLGDFEKADEEFRSRPRGGRKRKCPTVEMLVRNRVTQPSELESWLLMQDSE</sequence>
<dbReference type="Proteomes" id="UP001189624">
    <property type="component" value="Chromosome 5"/>
</dbReference>
<accession>A0AA86SYG0</accession>
<reference evidence="10" key="1">
    <citation type="submission" date="2023-10" db="EMBL/GenBank/DDBJ databases">
        <authorList>
            <person name="Domelevo Entfellner J.-B."/>
        </authorList>
    </citation>
    <scope>NUCLEOTIDE SEQUENCE</scope>
</reference>
<keyword evidence="3 8" id="KW-0863">Zinc-finger</keyword>
<feature type="domain" description="C2H2-type" evidence="9">
    <location>
        <begin position="283"/>
        <end position="313"/>
    </location>
</feature>
<keyword evidence="4" id="KW-0862">Zinc</keyword>